<keyword evidence="1" id="KW-0472">Membrane</keyword>
<keyword evidence="1" id="KW-1133">Transmembrane helix</keyword>
<protein>
    <submittedName>
        <fullName evidence="2">Uncharacterized protein</fullName>
    </submittedName>
</protein>
<sequence>MSVFRSRFYLLICAIKISQLILLYFKSEKSGESIHHSHFTYRGAEADGAGAGAADGAATAGAVFSCMALAASGTALSVLV</sequence>
<gene>
    <name evidence="2" type="ORF">F958_00179</name>
</gene>
<name>A0AAV3ISC5_ACINO</name>
<comment type="caution">
    <text evidence="2">The sequence shown here is derived from an EMBL/GenBank/DDBJ whole genome shotgun (WGS) entry which is preliminary data.</text>
</comment>
<evidence type="ECO:0000313" key="3">
    <source>
        <dbReference type="Proteomes" id="UP000013028"/>
    </source>
</evidence>
<proteinExistence type="predicted"/>
<dbReference type="Proteomes" id="UP000013028">
    <property type="component" value="Unassembled WGS sequence"/>
</dbReference>
<evidence type="ECO:0000313" key="2">
    <source>
        <dbReference type="EMBL" id="ENV42449.1"/>
    </source>
</evidence>
<reference evidence="2 3" key="1">
    <citation type="submission" date="2013-02" db="EMBL/GenBank/DDBJ databases">
        <title>The Genome Sequence of Acinetobacter nosocomialis NIPH 386.</title>
        <authorList>
            <consortium name="The Broad Institute Genome Sequencing Platform"/>
            <consortium name="The Broad Institute Genome Sequencing Center for Infectious Disease"/>
            <person name="Cerqueira G."/>
            <person name="Feldgarden M."/>
            <person name="Courvalin P."/>
            <person name="Perichon B."/>
            <person name="Grillot-Courvalin C."/>
            <person name="Clermont D."/>
            <person name="Rocha E."/>
            <person name="Yoon E.-J."/>
            <person name="Nemec A."/>
            <person name="Walker B."/>
            <person name="Young S.K."/>
            <person name="Zeng Q."/>
            <person name="Gargeya S."/>
            <person name="Fitzgerald M."/>
            <person name="Haas B."/>
            <person name="Abouelleil A."/>
            <person name="Alvarado L."/>
            <person name="Arachchi H.M."/>
            <person name="Berlin A.M."/>
            <person name="Chapman S.B."/>
            <person name="Dewar J."/>
            <person name="Goldberg J."/>
            <person name="Griggs A."/>
            <person name="Gujja S."/>
            <person name="Hansen M."/>
            <person name="Howarth C."/>
            <person name="Imamovic A."/>
            <person name="Larimer J."/>
            <person name="McCowan C."/>
            <person name="Murphy C."/>
            <person name="Neiman D."/>
            <person name="Pearson M."/>
            <person name="Priest M."/>
            <person name="Roberts A."/>
            <person name="Saif S."/>
            <person name="Shea T."/>
            <person name="Sisk P."/>
            <person name="Sykes S."/>
            <person name="Wortman J."/>
            <person name="Nusbaum C."/>
            <person name="Birren B."/>
        </authorList>
    </citation>
    <scope>NUCLEOTIDE SEQUENCE [LARGE SCALE GENOMIC DNA]</scope>
    <source>
        <strain evidence="2 3">NIPH 386</strain>
    </source>
</reference>
<keyword evidence="1" id="KW-0812">Transmembrane</keyword>
<dbReference type="AlphaFoldDB" id="A0AAV3ISC5"/>
<organism evidence="2 3">
    <name type="scientific">Acinetobacter nosocomialis NIPH 386</name>
    <dbReference type="NCBI Taxonomy" id="1217985"/>
    <lineage>
        <taxon>Bacteria</taxon>
        <taxon>Pseudomonadati</taxon>
        <taxon>Pseudomonadota</taxon>
        <taxon>Gammaproteobacteria</taxon>
        <taxon>Moraxellales</taxon>
        <taxon>Moraxellaceae</taxon>
        <taxon>Acinetobacter</taxon>
        <taxon>Acinetobacter calcoaceticus/baumannii complex</taxon>
    </lineage>
</organism>
<evidence type="ECO:0000256" key="1">
    <source>
        <dbReference type="SAM" id="Phobius"/>
    </source>
</evidence>
<accession>A0AAV3ISC5</accession>
<dbReference type="EMBL" id="APPP01000003">
    <property type="protein sequence ID" value="ENV42449.1"/>
    <property type="molecule type" value="Genomic_DNA"/>
</dbReference>
<feature type="transmembrane region" description="Helical" evidence="1">
    <location>
        <begin position="6"/>
        <end position="25"/>
    </location>
</feature>